<proteinExistence type="predicted"/>
<dbReference type="Pfam" id="PF00642">
    <property type="entry name" value="zf-CCCH"/>
    <property type="match status" value="2"/>
</dbReference>
<evidence type="ECO:0000313" key="7">
    <source>
        <dbReference type="EMBL" id="KAG0254171.1"/>
    </source>
</evidence>
<feature type="domain" description="C3H1-type" evidence="6">
    <location>
        <begin position="190"/>
        <end position="221"/>
    </location>
</feature>
<accession>A0A9P6U0N2</accession>
<evidence type="ECO:0000256" key="4">
    <source>
        <dbReference type="PROSITE-ProRule" id="PRU00723"/>
    </source>
</evidence>
<feature type="compositionally biased region" description="Low complexity" evidence="5">
    <location>
        <begin position="114"/>
        <end position="124"/>
    </location>
</feature>
<dbReference type="AlphaFoldDB" id="A0A9P6U0N2"/>
<dbReference type="SMART" id="SM00356">
    <property type="entry name" value="ZnF_C3H1"/>
    <property type="match status" value="3"/>
</dbReference>
<dbReference type="EMBL" id="JAAAJA010000416">
    <property type="protein sequence ID" value="KAG0254171.1"/>
    <property type="molecule type" value="Genomic_DNA"/>
</dbReference>
<evidence type="ECO:0000256" key="1">
    <source>
        <dbReference type="ARBA" id="ARBA00022723"/>
    </source>
</evidence>
<dbReference type="PANTHER" id="PTHR11224:SF10">
    <property type="entry name" value="IP09428P-RELATED"/>
    <property type="match status" value="1"/>
</dbReference>
<evidence type="ECO:0000256" key="5">
    <source>
        <dbReference type="SAM" id="MobiDB-lite"/>
    </source>
</evidence>
<evidence type="ECO:0000256" key="2">
    <source>
        <dbReference type="ARBA" id="ARBA00022771"/>
    </source>
</evidence>
<dbReference type="Gene3D" id="1.20.120.1350">
    <property type="entry name" value="Pneumovirus matrix protein 2 (M2), zinc-binding domain"/>
    <property type="match status" value="1"/>
</dbReference>
<keyword evidence="2 4" id="KW-0863">Zinc-finger</keyword>
<organism evidence="7 8">
    <name type="scientific">Mortierella polycephala</name>
    <dbReference type="NCBI Taxonomy" id="41804"/>
    <lineage>
        <taxon>Eukaryota</taxon>
        <taxon>Fungi</taxon>
        <taxon>Fungi incertae sedis</taxon>
        <taxon>Mucoromycota</taxon>
        <taxon>Mortierellomycotina</taxon>
        <taxon>Mortierellomycetes</taxon>
        <taxon>Mortierellales</taxon>
        <taxon>Mortierellaceae</taxon>
        <taxon>Mortierella</taxon>
    </lineage>
</organism>
<dbReference type="GO" id="GO:0061630">
    <property type="term" value="F:ubiquitin protein ligase activity"/>
    <property type="evidence" value="ECO:0007669"/>
    <property type="project" value="InterPro"/>
</dbReference>
<gene>
    <name evidence="7" type="ORF">BG011_005914</name>
</gene>
<dbReference type="Gene3D" id="4.10.1000.10">
    <property type="entry name" value="Zinc finger, CCCH-type"/>
    <property type="match status" value="1"/>
</dbReference>
<evidence type="ECO:0000313" key="8">
    <source>
        <dbReference type="Proteomes" id="UP000726737"/>
    </source>
</evidence>
<dbReference type="InterPro" id="IPR045072">
    <property type="entry name" value="MKRN-like"/>
</dbReference>
<name>A0A9P6U0N2_9FUNG</name>
<dbReference type="Pfam" id="PF14608">
    <property type="entry name" value="zf-CCCH_2"/>
    <property type="match status" value="1"/>
</dbReference>
<dbReference type="PROSITE" id="PS50103">
    <property type="entry name" value="ZF_C3H1"/>
    <property type="match status" value="3"/>
</dbReference>
<feature type="region of interest" description="Disordered" evidence="5">
    <location>
        <begin position="106"/>
        <end position="131"/>
    </location>
</feature>
<dbReference type="SUPFAM" id="SSF90229">
    <property type="entry name" value="CCCH zinc finger"/>
    <property type="match status" value="2"/>
</dbReference>
<evidence type="ECO:0000256" key="3">
    <source>
        <dbReference type="ARBA" id="ARBA00022833"/>
    </source>
</evidence>
<dbReference type="OrthoDB" id="250836at2759"/>
<feature type="domain" description="C3H1-type" evidence="6">
    <location>
        <begin position="1"/>
        <end position="27"/>
    </location>
</feature>
<reference evidence="7" key="1">
    <citation type="journal article" date="2020" name="Fungal Divers.">
        <title>Resolving the Mortierellaceae phylogeny through synthesis of multi-gene phylogenetics and phylogenomics.</title>
        <authorList>
            <person name="Vandepol N."/>
            <person name="Liber J."/>
            <person name="Desiro A."/>
            <person name="Na H."/>
            <person name="Kennedy M."/>
            <person name="Barry K."/>
            <person name="Grigoriev I.V."/>
            <person name="Miller A.N."/>
            <person name="O'Donnell K."/>
            <person name="Stajich J.E."/>
            <person name="Bonito G."/>
        </authorList>
    </citation>
    <scope>NUCLEOTIDE SEQUENCE</scope>
    <source>
        <strain evidence="7">KOD948</strain>
    </source>
</reference>
<dbReference type="Proteomes" id="UP000726737">
    <property type="component" value="Unassembled WGS sequence"/>
</dbReference>
<feature type="zinc finger region" description="C3H1-type" evidence="4">
    <location>
        <begin position="71"/>
        <end position="98"/>
    </location>
</feature>
<keyword evidence="1 4" id="KW-0479">Metal-binding</keyword>
<keyword evidence="3 4" id="KW-0862">Zinc</keyword>
<dbReference type="InterPro" id="IPR036855">
    <property type="entry name" value="Znf_CCCH_sf"/>
</dbReference>
<sequence length="334" mass="38272">MSSVPCRFFLAGNCRNGADCRFFHDGFSTLPASIRSESAASSLSSTQSTRVTDARPTTTNSSTATSSRPTYAASRPCHWYLAGYCRRGDTCWFSHDRAYFDIRHRDEDTDTSGDGDSTGLPGDTQNDDDDEDQKCAVCLETPKTFGLLGETQVNKACPMCRTPSLYVVPSSYFPSCQEQKEIIIQNYKEATSRTPCRYFKDSGDRRWCPFGDGCFFAHHDENGEPCKVIPRPPRRNRQTRENRLYWADYDFFTALEEVLPVSSDDLQELLQEFSRVRTELTRSENESAVSYYDFDDDDDLEGFEAEDDFHHDYHDYYPSDDFLDSDDLRDYDED</sequence>
<feature type="zinc finger region" description="C3H1-type" evidence="4">
    <location>
        <begin position="1"/>
        <end position="27"/>
    </location>
</feature>
<dbReference type="InterPro" id="IPR000571">
    <property type="entry name" value="Znf_CCCH"/>
</dbReference>
<feature type="zinc finger region" description="C3H1-type" evidence="4">
    <location>
        <begin position="190"/>
        <end position="221"/>
    </location>
</feature>
<feature type="region of interest" description="Disordered" evidence="5">
    <location>
        <begin position="38"/>
        <end position="70"/>
    </location>
</feature>
<feature type="domain" description="C3H1-type" evidence="6">
    <location>
        <begin position="71"/>
        <end position="98"/>
    </location>
</feature>
<keyword evidence="8" id="KW-1185">Reference proteome</keyword>
<comment type="caution">
    <text evidence="7">The sequence shown here is derived from an EMBL/GenBank/DDBJ whole genome shotgun (WGS) entry which is preliminary data.</text>
</comment>
<evidence type="ECO:0000259" key="6">
    <source>
        <dbReference type="PROSITE" id="PS50103"/>
    </source>
</evidence>
<dbReference type="GO" id="GO:0008270">
    <property type="term" value="F:zinc ion binding"/>
    <property type="evidence" value="ECO:0007669"/>
    <property type="project" value="UniProtKB-KW"/>
</dbReference>
<protein>
    <recommendedName>
        <fullName evidence="6">C3H1-type domain-containing protein</fullName>
    </recommendedName>
</protein>
<dbReference type="GO" id="GO:0000209">
    <property type="term" value="P:protein polyubiquitination"/>
    <property type="evidence" value="ECO:0007669"/>
    <property type="project" value="InterPro"/>
</dbReference>
<dbReference type="PANTHER" id="PTHR11224">
    <property type="entry name" value="MAKORIN-RELATED"/>
    <property type="match status" value="1"/>
</dbReference>